<dbReference type="InterPro" id="IPR006879">
    <property type="entry name" value="YdjC-like"/>
</dbReference>
<gene>
    <name evidence="6" type="primary">chbG</name>
    <name evidence="6" type="ORF">H9659_07760</name>
</gene>
<keyword evidence="5" id="KW-0119">Carbohydrate metabolism</keyword>
<dbReference type="EC" id="3.5.1.105" evidence="6"/>
<evidence type="ECO:0000313" key="7">
    <source>
        <dbReference type="Proteomes" id="UP000659496"/>
    </source>
</evidence>
<evidence type="ECO:0000256" key="4">
    <source>
        <dbReference type="ARBA" id="ARBA00022842"/>
    </source>
</evidence>
<reference evidence="6 7" key="1">
    <citation type="submission" date="2020-08" db="EMBL/GenBank/DDBJ databases">
        <title>A Genomic Blueprint of the Chicken Gut Microbiome.</title>
        <authorList>
            <person name="Gilroy R."/>
            <person name="Ravi A."/>
            <person name="Getino M."/>
            <person name="Pursley I."/>
            <person name="Horton D.L."/>
            <person name="Alikhan N.-F."/>
            <person name="Baker D."/>
            <person name="Gharbi K."/>
            <person name="Hall N."/>
            <person name="Watson M."/>
            <person name="Adriaenssens E.M."/>
            <person name="Foster-Nyarko E."/>
            <person name="Jarju S."/>
            <person name="Secka A."/>
            <person name="Antonio M."/>
            <person name="Oren A."/>
            <person name="Chaudhuri R."/>
            <person name="La Ragione R.M."/>
            <person name="Hildebrand F."/>
            <person name="Pallen M.J."/>
        </authorList>
    </citation>
    <scope>NUCLEOTIDE SEQUENCE [LARGE SCALE GENOMIC DNA]</scope>
    <source>
        <strain evidence="6 7">Sa3CUA8</strain>
    </source>
</reference>
<accession>A0ABR8PJ87</accession>
<comment type="cofactor">
    <cofactor evidence="1">
        <name>Mg(2+)</name>
        <dbReference type="ChEBI" id="CHEBI:18420"/>
    </cofactor>
</comment>
<dbReference type="CDD" id="cd10803">
    <property type="entry name" value="YdjC_EF3048_like"/>
    <property type="match status" value="1"/>
</dbReference>
<dbReference type="Gene3D" id="3.20.20.370">
    <property type="entry name" value="Glycoside hydrolase/deacetylase"/>
    <property type="match status" value="1"/>
</dbReference>
<protein>
    <submittedName>
        <fullName evidence="6">Chitin disaccharide deacetylase</fullName>
        <ecNumber evidence="6">3.5.1.105</ecNumber>
    </submittedName>
</protein>
<name>A0ABR8PJ87_9BACL</name>
<dbReference type="PANTHER" id="PTHR31609:SF1">
    <property type="entry name" value="CARBOHYDRATE DEACETYLASE"/>
    <property type="match status" value="1"/>
</dbReference>
<dbReference type="NCBIfam" id="NF002559">
    <property type="entry name" value="PRK02134.1"/>
    <property type="match status" value="1"/>
</dbReference>
<proteinExistence type="predicted"/>
<dbReference type="Proteomes" id="UP000659496">
    <property type="component" value="Unassembled WGS sequence"/>
</dbReference>
<dbReference type="InterPro" id="IPR022948">
    <property type="entry name" value="COD_ChbG_bac"/>
</dbReference>
<evidence type="ECO:0000256" key="1">
    <source>
        <dbReference type="ARBA" id="ARBA00001946"/>
    </source>
</evidence>
<organism evidence="6 7">
    <name type="scientific">Sporosarcina gallistercoris</name>
    <dbReference type="NCBI Taxonomy" id="2762245"/>
    <lineage>
        <taxon>Bacteria</taxon>
        <taxon>Bacillati</taxon>
        <taxon>Bacillota</taxon>
        <taxon>Bacilli</taxon>
        <taxon>Bacillales</taxon>
        <taxon>Caryophanaceae</taxon>
        <taxon>Sporosarcina</taxon>
    </lineage>
</organism>
<sequence>MKVLFNADDFGLTKGVTDGIIQAHTNGVVQSTTLMMNGLATDYAVAKAKMLPSLQVGIHLVLTYGKPLSDDVPTLLNEQGSFKYTNTFKQMEPPNIEEVEKEWRTQLDAFLATGLPLHHIDSHHHVHGWPVLKEVVLALSKDYDVPVRYTDSLKDYPAVLLTENLYLDFYGDGIHKDVFKSLELYKGNSVEVMTHPAIVDDDLRTVSSYLDAREEELSLLCHLEIPDWVDLEIGT</sequence>
<evidence type="ECO:0000256" key="5">
    <source>
        <dbReference type="ARBA" id="ARBA00023277"/>
    </source>
</evidence>
<keyword evidence="4" id="KW-0460">Magnesium</keyword>
<dbReference type="PANTHER" id="PTHR31609">
    <property type="entry name" value="YDJC DEACETYLASE FAMILY MEMBER"/>
    <property type="match status" value="1"/>
</dbReference>
<dbReference type="EMBL" id="JACSQY010000004">
    <property type="protein sequence ID" value="MBD7908221.1"/>
    <property type="molecule type" value="Genomic_DNA"/>
</dbReference>
<comment type="caution">
    <text evidence="6">The sequence shown here is derived from an EMBL/GenBank/DDBJ whole genome shotgun (WGS) entry which is preliminary data.</text>
</comment>
<evidence type="ECO:0000313" key="6">
    <source>
        <dbReference type="EMBL" id="MBD7908221.1"/>
    </source>
</evidence>
<keyword evidence="7" id="KW-1185">Reference proteome</keyword>
<evidence type="ECO:0000256" key="2">
    <source>
        <dbReference type="ARBA" id="ARBA00022723"/>
    </source>
</evidence>
<dbReference type="RefSeq" id="WP_191689364.1">
    <property type="nucleotide sequence ID" value="NZ_JACSQY010000004.1"/>
</dbReference>
<dbReference type="GO" id="GO:0036311">
    <property type="term" value="F:chitin disaccharide deacetylase activity"/>
    <property type="evidence" value="ECO:0007669"/>
    <property type="project" value="UniProtKB-EC"/>
</dbReference>
<dbReference type="SUPFAM" id="SSF88713">
    <property type="entry name" value="Glycoside hydrolase/deacetylase"/>
    <property type="match status" value="1"/>
</dbReference>
<keyword evidence="3 6" id="KW-0378">Hydrolase</keyword>
<dbReference type="InterPro" id="IPR011330">
    <property type="entry name" value="Glyco_hydro/deAcase_b/a-brl"/>
</dbReference>
<dbReference type="Pfam" id="PF04794">
    <property type="entry name" value="YdjC"/>
    <property type="match status" value="1"/>
</dbReference>
<keyword evidence="2" id="KW-0479">Metal-binding</keyword>
<evidence type="ECO:0000256" key="3">
    <source>
        <dbReference type="ARBA" id="ARBA00022801"/>
    </source>
</evidence>